<evidence type="ECO:0000313" key="13">
    <source>
        <dbReference type="Proteomes" id="UP000318571"/>
    </source>
</evidence>
<keyword evidence="3" id="KW-0677">Repeat</keyword>
<dbReference type="PANTHER" id="PTHR24399:SF23">
    <property type="entry name" value="C2H2-TYPE DOMAIN-CONTAINING PROTEIN"/>
    <property type="match status" value="1"/>
</dbReference>
<evidence type="ECO:0000256" key="10">
    <source>
        <dbReference type="SAM" id="MobiDB-lite"/>
    </source>
</evidence>
<dbReference type="GO" id="GO:0000978">
    <property type="term" value="F:RNA polymerase II cis-regulatory region sequence-specific DNA binding"/>
    <property type="evidence" value="ECO:0007669"/>
    <property type="project" value="TreeGrafter"/>
</dbReference>
<feature type="domain" description="C2H2-type" evidence="11">
    <location>
        <begin position="317"/>
        <end position="346"/>
    </location>
</feature>
<evidence type="ECO:0000256" key="2">
    <source>
        <dbReference type="ARBA" id="ARBA00022723"/>
    </source>
</evidence>
<keyword evidence="8" id="KW-0539">Nucleus</keyword>
<keyword evidence="5" id="KW-0862">Zinc</keyword>
<dbReference type="PANTHER" id="PTHR24399">
    <property type="entry name" value="ZINC FINGER AND BTB DOMAIN-CONTAINING"/>
    <property type="match status" value="1"/>
</dbReference>
<dbReference type="OMA" id="PPANWIK"/>
<dbReference type="PROSITE" id="PS00028">
    <property type="entry name" value="ZINC_FINGER_C2H2_1"/>
    <property type="match status" value="5"/>
</dbReference>
<keyword evidence="4 9" id="KW-0863">Zinc-finger</keyword>
<keyword evidence="2" id="KW-0479">Metal-binding</keyword>
<evidence type="ECO:0000256" key="5">
    <source>
        <dbReference type="ARBA" id="ARBA00022833"/>
    </source>
</evidence>
<dbReference type="FunFam" id="3.30.160.60:FF:000100">
    <property type="entry name" value="Zinc finger 45-like"/>
    <property type="match status" value="1"/>
</dbReference>
<organism evidence="12 13">
    <name type="scientific">Tigriopus californicus</name>
    <name type="common">Marine copepod</name>
    <dbReference type="NCBI Taxonomy" id="6832"/>
    <lineage>
        <taxon>Eukaryota</taxon>
        <taxon>Metazoa</taxon>
        <taxon>Ecdysozoa</taxon>
        <taxon>Arthropoda</taxon>
        <taxon>Crustacea</taxon>
        <taxon>Multicrustacea</taxon>
        <taxon>Hexanauplia</taxon>
        <taxon>Copepoda</taxon>
        <taxon>Harpacticoida</taxon>
        <taxon>Harpacticidae</taxon>
        <taxon>Tigriopus</taxon>
    </lineage>
</organism>
<protein>
    <recommendedName>
        <fullName evidence="11">C2H2-type domain-containing protein</fullName>
    </recommendedName>
</protein>
<accession>A0A553NDE4</accession>
<dbReference type="OrthoDB" id="9978265at2759"/>
<dbReference type="PROSITE" id="PS50157">
    <property type="entry name" value="ZINC_FINGER_C2H2_2"/>
    <property type="match status" value="6"/>
</dbReference>
<evidence type="ECO:0000313" key="12">
    <source>
        <dbReference type="EMBL" id="TRY63476.1"/>
    </source>
</evidence>
<reference evidence="12 13" key="1">
    <citation type="journal article" date="2018" name="Nat. Ecol. Evol.">
        <title>Genomic signatures of mitonuclear coevolution across populations of Tigriopus californicus.</title>
        <authorList>
            <person name="Barreto F.S."/>
            <person name="Watson E.T."/>
            <person name="Lima T.G."/>
            <person name="Willett C.S."/>
            <person name="Edmands S."/>
            <person name="Li W."/>
            <person name="Burton R.S."/>
        </authorList>
    </citation>
    <scope>NUCLEOTIDE SEQUENCE [LARGE SCALE GENOMIC DNA]</scope>
    <source>
        <strain evidence="12 13">San Diego</strain>
    </source>
</reference>
<dbReference type="GO" id="GO:0008270">
    <property type="term" value="F:zinc ion binding"/>
    <property type="evidence" value="ECO:0007669"/>
    <property type="project" value="UniProtKB-KW"/>
</dbReference>
<dbReference type="SMART" id="SM00355">
    <property type="entry name" value="ZnF_C2H2"/>
    <property type="match status" value="6"/>
</dbReference>
<feature type="domain" description="C2H2-type" evidence="11">
    <location>
        <begin position="204"/>
        <end position="228"/>
    </location>
</feature>
<keyword evidence="6" id="KW-0805">Transcription regulation</keyword>
<dbReference type="InterPro" id="IPR036236">
    <property type="entry name" value="Znf_C2H2_sf"/>
</dbReference>
<feature type="region of interest" description="Disordered" evidence="10">
    <location>
        <begin position="56"/>
        <end position="87"/>
    </location>
</feature>
<dbReference type="EMBL" id="VCGU01000458">
    <property type="protein sequence ID" value="TRY63476.1"/>
    <property type="molecule type" value="Genomic_DNA"/>
</dbReference>
<dbReference type="SUPFAM" id="SSF57667">
    <property type="entry name" value="beta-beta-alpha zinc fingers"/>
    <property type="match status" value="3"/>
</dbReference>
<keyword evidence="7" id="KW-0804">Transcription</keyword>
<evidence type="ECO:0000256" key="7">
    <source>
        <dbReference type="ARBA" id="ARBA00023163"/>
    </source>
</evidence>
<dbReference type="Gene3D" id="3.30.160.60">
    <property type="entry name" value="Classic Zinc Finger"/>
    <property type="match status" value="3"/>
</dbReference>
<dbReference type="Proteomes" id="UP000318571">
    <property type="component" value="Chromosome 10"/>
</dbReference>
<dbReference type="GO" id="GO:0001227">
    <property type="term" value="F:DNA-binding transcription repressor activity, RNA polymerase II-specific"/>
    <property type="evidence" value="ECO:0007669"/>
    <property type="project" value="TreeGrafter"/>
</dbReference>
<gene>
    <name evidence="12" type="ORF">TCAL_00817</name>
</gene>
<feature type="domain" description="C2H2-type" evidence="11">
    <location>
        <begin position="287"/>
        <end position="315"/>
    </location>
</feature>
<evidence type="ECO:0000256" key="3">
    <source>
        <dbReference type="ARBA" id="ARBA00022737"/>
    </source>
</evidence>
<evidence type="ECO:0000256" key="6">
    <source>
        <dbReference type="ARBA" id="ARBA00023015"/>
    </source>
</evidence>
<sequence length="438" mass="49244">MLATDPLVCALHSQNVMLPDRLYFSNIESMSVQQPSSVTRSEPDSDFEYDFYSECSSPGGQISPLRANTPPSSPHLDSNPPSGEGTTAIAFQELPSTGPALSTDEPFLGSYILGFGDAEDIDEGLCLTLNFENSQRKPQVLSTKESSASELSLLLLSSASSSASQGETHRLAFNSSGKSSSASSSAAQSFSTVGEKTSVKSRQHACQYCEKLFKTRSNLNQHVRTHLGAIFKCDKCDKNFTESGYRYHLLTHRQEKPFSCHICAKSFVQNKLLQKHISSCHSEVRKFSCQHCPSSFKRKDHLSRHISDLHDAREKLFKCKFDECIAKFNSTRRLRVHERRHQERSRFHCEICPMKFLRKRQLTEHLKRKHACSDIRTDVETVLSKLQEDDDRAFDDFLGEILRADDELKTKNPPLSKAISMEIDLSTNPPNAGDIVVW</sequence>
<dbReference type="Pfam" id="PF00096">
    <property type="entry name" value="zf-C2H2"/>
    <property type="match status" value="3"/>
</dbReference>
<comment type="subcellular location">
    <subcellularLocation>
        <location evidence="1">Nucleus</location>
    </subcellularLocation>
</comment>
<evidence type="ECO:0000256" key="1">
    <source>
        <dbReference type="ARBA" id="ARBA00004123"/>
    </source>
</evidence>
<dbReference type="AlphaFoldDB" id="A0A553NDE4"/>
<feature type="domain" description="C2H2-type" evidence="11">
    <location>
        <begin position="231"/>
        <end position="257"/>
    </location>
</feature>
<dbReference type="GO" id="GO:0005654">
    <property type="term" value="C:nucleoplasm"/>
    <property type="evidence" value="ECO:0007669"/>
    <property type="project" value="TreeGrafter"/>
</dbReference>
<keyword evidence="13" id="KW-1185">Reference proteome</keyword>
<feature type="domain" description="C2H2-type" evidence="11">
    <location>
        <begin position="258"/>
        <end position="286"/>
    </location>
</feature>
<proteinExistence type="predicted"/>
<evidence type="ECO:0000256" key="9">
    <source>
        <dbReference type="PROSITE-ProRule" id="PRU00042"/>
    </source>
</evidence>
<name>A0A553NDE4_TIGCA</name>
<comment type="caution">
    <text evidence="12">The sequence shown here is derived from an EMBL/GenBank/DDBJ whole genome shotgun (WGS) entry which is preliminary data.</text>
</comment>
<evidence type="ECO:0000256" key="4">
    <source>
        <dbReference type="ARBA" id="ARBA00022771"/>
    </source>
</evidence>
<evidence type="ECO:0000256" key="8">
    <source>
        <dbReference type="ARBA" id="ARBA00023242"/>
    </source>
</evidence>
<dbReference type="STRING" id="6832.A0A553NDE4"/>
<feature type="domain" description="C2H2-type" evidence="11">
    <location>
        <begin position="347"/>
        <end position="375"/>
    </location>
</feature>
<dbReference type="InterPro" id="IPR013087">
    <property type="entry name" value="Znf_C2H2_type"/>
</dbReference>
<feature type="compositionally biased region" description="Polar residues" evidence="10">
    <location>
        <begin position="75"/>
        <end position="85"/>
    </location>
</feature>
<evidence type="ECO:0000259" key="11">
    <source>
        <dbReference type="PROSITE" id="PS50157"/>
    </source>
</evidence>